<keyword evidence="4" id="KW-1185">Reference proteome</keyword>
<evidence type="ECO:0000256" key="2">
    <source>
        <dbReference type="SAM" id="Phobius"/>
    </source>
</evidence>
<name>A0ABQ2INW8_9PSEU</name>
<evidence type="ECO:0000313" key="3">
    <source>
        <dbReference type="EMBL" id="GGN23985.1"/>
    </source>
</evidence>
<proteinExistence type="predicted"/>
<dbReference type="Proteomes" id="UP000597656">
    <property type="component" value="Unassembled WGS sequence"/>
</dbReference>
<evidence type="ECO:0000256" key="1">
    <source>
        <dbReference type="SAM" id="MobiDB-lite"/>
    </source>
</evidence>
<organism evidence="3 4">
    <name type="scientific">Lentzea pudingi</name>
    <dbReference type="NCBI Taxonomy" id="1789439"/>
    <lineage>
        <taxon>Bacteria</taxon>
        <taxon>Bacillati</taxon>
        <taxon>Actinomycetota</taxon>
        <taxon>Actinomycetes</taxon>
        <taxon>Pseudonocardiales</taxon>
        <taxon>Pseudonocardiaceae</taxon>
        <taxon>Lentzea</taxon>
    </lineage>
</organism>
<feature type="transmembrane region" description="Helical" evidence="2">
    <location>
        <begin position="12"/>
        <end position="35"/>
    </location>
</feature>
<reference evidence="4" key="1">
    <citation type="journal article" date="2019" name="Int. J. Syst. Evol. Microbiol.">
        <title>The Global Catalogue of Microorganisms (GCM) 10K type strain sequencing project: providing services to taxonomists for standard genome sequencing and annotation.</title>
        <authorList>
            <consortium name="The Broad Institute Genomics Platform"/>
            <consortium name="The Broad Institute Genome Sequencing Center for Infectious Disease"/>
            <person name="Wu L."/>
            <person name="Ma J."/>
        </authorList>
    </citation>
    <scope>NUCLEOTIDE SEQUENCE [LARGE SCALE GENOMIC DNA]</scope>
    <source>
        <strain evidence="4">CGMCC 4.7319</strain>
    </source>
</reference>
<keyword evidence="2" id="KW-0812">Transmembrane</keyword>
<keyword evidence="2" id="KW-0472">Membrane</keyword>
<gene>
    <name evidence="3" type="ORF">GCM10011609_77170</name>
</gene>
<dbReference type="EMBL" id="BMNC01000019">
    <property type="protein sequence ID" value="GGN23985.1"/>
    <property type="molecule type" value="Genomic_DNA"/>
</dbReference>
<sequence>MCLPFREDDPAILHGALPTLLHAIALFALIFAAALGKDLRPHTPMYAGRAGRGGPRPPSGSASAPLFKFPVWRPQ</sequence>
<comment type="caution">
    <text evidence="3">The sequence shown here is derived from an EMBL/GenBank/DDBJ whole genome shotgun (WGS) entry which is preliminary data.</text>
</comment>
<protein>
    <submittedName>
        <fullName evidence="3">Uncharacterized protein</fullName>
    </submittedName>
</protein>
<keyword evidence="2" id="KW-1133">Transmembrane helix</keyword>
<feature type="region of interest" description="Disordered" evidence="1">
    <location>
        <begin position="44"/>
        <end position="75"/>
    </location>
</feature>
<evidence type="ECO:0000313" key="4">
    <source>
        <dbReference type="Proteomes" id="UP000597656"/>
    </source>
</evidence>
<accession>A0ABQ2INW8</accession>